<keyword evidence="13" id="KW-1185">Reference proteome</keyword>
<comment type="similarity">
    <text evidence="1 10">Belongs to the Cob(I)alamin adenosyltransferase family.</text>
</comment>
<keyword evidence="3 10" id="KW-0808">Transferase</keyword>
<dbReference type="EMBL" id="CP151509">
    <property type="protein sequence ID" value="WZN64167.1"/>
    <property type="molecule type" value="Genomic_DNA"/>
</dbReference>
<dbReference type="InterPro" id="IPR036451">
    <property type="entry name" value="CblAdoTrfase-like_sf"/>
</dbReference>
<keyword evidence="4 10" id="KW-0547">Nucleotide-binding</keyword>
<reference evidence="12 13" key="1">
    <citation type="submission" date="2024-03" db="EMBL/GenBank/DDBJ databases">
        <title>Complete genome sequence of the green alga Chloropicon roscoffensis RCC1871.</title>
        <authorList>
            <person name="Lemieux C."/>
            <person name="Pombert J.-F."/>
            <person name="Otis C."/>
            <person name="Turmel M."/>
        </authorList>
    </citation>
    <scope>NUCLEOTIDE SEQUENCE [LARGE SCALE GENOMIC DNA]</scope>
    <source>
        <strain evidence="12 13">RCC1871</strain>
    </source>
</reference>
<sequence>MKIYTKTGDEGTSSLYTGERRDKSDAVFEALGDTDELNSLIGVAREHCRSLPECEGLLGQLETIQSRLLDVGSAVATPPGKATATKVERAAFPTGPTEDLESWIDAYDETLPPLRNFILPSGGLAASFLHLARTTCRRAERRIVPLVREENIQTEVCVFLNRLSDYLFTAARFAARQAEEEEVVYKKSLKV</sequence>
<evidence type="ECO:0000256" key="3">
    <source>
        <dbReference type="ARBA" id="ARBA00022679"/>
    </source>
</evidence>
<keyword evidence="5 10" id="KW-0067">ATP-binding</keyword>
<proteinExistence type="inferred from homology"/>
<evidence type="ECO:0000256" key="10">
    <source>
        <dbReference type="RuleBase" id="RU366026"/>
    </source>
</evidence>
<dbReference type="GO" id="GO:0009235">
    <property type="term" value="P:cobalamin metabolic process"/>
    <property type="evidence" value="ECO:0007669"/>
    <property type="project" value="UniProtKB-ARBA"/>
</dbReference>
<protein>
    <recommendedName>
        <fullName evidence="8">Corrinoid adenosyltransferase MMAB</fullName>
    </recommendedName>
    <alternativeName>
        <fullName evidence="9">ATP:co(I)rrinoid adenosyltransferase MMAB</fullName>
    </alternativeName>
</protein>
<evidence type="ECO:0000256" key="7">
    <source>
        <dbReference type="ARBA" id="ARBA00056747"/>
    </source>
</evidence>
<evidence type="ECO:0000259" key="11">
    <source>
        <dbReference type="Pfam" id="PF01923"/>
    </source>
</evidence>
<evidence type="ECO:0000256" key="2">
    <source>
        <dbReference type="ARBA" id="ARBA00011233"/>
    </source>
</evidence>
<accession>A0AAX4PD54</accession>
<name>A0AAX4PD54_9CHLO</name>
<dbReference type="NCBIfam" id="TIGR00636">
    <property type="entry name" value="PduO_Nterm"/>
    <property type="match status" value="1"/>
</dbReference>
<dbReference type="PANTHER" id="PTHR12213">
    <property type="entry name" value="CORRINOID ADENOSYLTRANSFERASE"/>
    <property type="match status" value="1"/>
</dbReference>
<evidence type="ECO:0000256" key="5">
    <source>
        <dbReference type="ARBA" id="ARBA00022840"/>
    </source>
</evidence>
<dbReference type="Pfam" id="PF01923">
    <property type="entry name" value="Cob_adeno_trans"/>
    <property type="match status" value="1"/>
</dbReference>
<evidence type="ECO:0000256" key="8">
    <source>
        <dbReference type="ARBA" id="ARBA00071654"/>
    </source>
</evidence>
<dbReference type="InterPro" id="IPR016030">
    <property type="entry name" value="CblAdoTrfase-like"/>
</dbReference>
<dbReference type="GO" id="GO:0008817">
    <property type="term" value="F:corrinoid adenosyltransferase activity"/>
    <property type="evidence" value="ECO:0007669"/>
    <property type="project" value="UniProtKB-ARBA"/>
</dbReference>
<comment type="catalytic activity">
    <reaction evidence="6">
        <text>cob(I)alamin-[corrinoid adenosyltransferase] + ATP = apo-[corrinoid adenosyltransferase] + adenosylcob(III)alamin + triphosphate</text>
        <dbReference type="Rhea" id="RHEA:56796"/>
        <dbReference type="Rhea" id="RHEA-COMP:14743"/>
        <dbReference type="Rhea" id="RHEA-COMP:14744"/>
        <dbReference type="ChEBI" id="CHEBI:18036"/>
        <dbReference type="ChEBI" id="CHEBI:18408"/>
        <dbReference type="ChEBI" id="CHEBI:30616"/>
        <dbReference type="ChEBI" id="CHEBI:60488"/>
        <dbReference type="ChEBI" id="CHEBI:83228"/>
    </reaction>
    <physiologicalReaction direction="left-to-right" evidence="6">
        <dbReference type="Rhea" id="RHEA:56797"/>
    </physiologicalReaction>
</comment>
<comment type="subunit">
    <text evidence="2">Homotrimer.</text>
</comment>
<dbReference type="InterPro" id="IPR029499">
    <property type="entry name" value="PduO-typ"/>
</dbReference>
<dbReference type="Proteomes" id="UP001472866">
    <property type="component" value="Chromosome 09"/>
</dbReference>
<evidence type="ECO:0000313" key="12">
    <source>
        <dbReference type="EMBL" id="WZN64167.1"/>
    </source>
</evidence>
<evidence type="ECO:0000256" key="4">
    <source>
        <dbReference type="ARBA" id="ARBA00022741"/>
    </source>
</evidence>
<dbReference type="SUPFAM" id="SSF89028">
    <property type="entry name" value="Cobalamin adenosyltransferase-like"/>
    <property type="match status" value="1"/>
</dbReference>
<dbReference type="AlphaFoldDB" id="A0AAX4PD54"/>
<evidence type="ECO:0000256" key="6">
    <source>
        <dbReference type="ARBA" id="ARBA00051988"/>
    </source>
</evidence>
<dbReference type="FunFam" id="1.20.1200.10:FF:000001">
    <property type="entry name" value="Cob(I)yrinic acid a,c-diamide adenosyltransferase"/>
    <property type="match status" value="1"/>
</dbReference>
<evidence type="ECO:0000313" key="13">
    <source>
        <dbReference type="Proteomes" id="UP001472866"/>
    </source>
</evidence>
<dbReference type="PANTHER" id="PTHR12213:SF0">
    <property type="entry name" value="CORRINOID ADENOSYLTRANSFERASE MMAB"/>
    <property type="match status" value="1"/>
</dbReference>
<dbReference type="GO" id="GO:0005524">
    <property type="term" value="F:ATP binding"/>
    <property type="evidence" value="ECO:0007669"/>
    <property type="project" value="UniProtKB-UniRule"/>
</dbReference>
<evidence type="ECO:0000256" key="9">
    <source>
        <dbReference type="ARBA" id="ARBA00075216"/>
    </source>
</evidence>
<comment type="function">
    <text evidence="7">Converts cob(I)alamin to adenosylcobalamin (adenosylcob(III)alamin), a coenzyme for methylmalonyl-CoA mutase, therefore participates in the final step of the vitamin B12 conversion. Generates adenosylcobalamin (AdoCbl) and directly delivers the cofactor to MUT in a transfer that is stimulated by ATP-binding to MMAB and gated by MMAA.</text>
</comment>
<organism evidence="12 13">
    <name type="scientific">Chloropicon roscoffensis</name>
    <dbReference type="NCBI Taxonomy" id="1461544"/>
    <lineage>
        <taxon>Eukaryota</taxon>
        <taxon>Viridiplantae</taxon>
        <taxon>Chlorophyta</taxon>
        <taxon>Chloropicophyceae</taxon>
        <taxon>Chloropicales</taxon>
        <taxon>Chloropicaceae</taxon>
        <taxon>Chloropicon</taxon>
    </lineage>
</organism>
<evidence type="ECO:0000256" key="1">
    <source>
        <dbReference type="ARBA" id="ARBA00007487"/>
    </source>
</evidence>
<dbReference type="Gene3D" id="1.20.1200.10">
    <property type="entry name" value="Cobalamin adenosyltransferase-like"/>
    <property type="match status" value="1"/>
</dbReference>
<feature type="domain" description="Cobalamin adenosyltransferase-like" evidence="11">
    <location>
        <begin position="3"/>
        <end position="174"/>
    </location>
</feature>
<gene>
    <name evidence="12" type="ORF">HKI87_09g57210</name>
</gene>